<evidence type="ECO:0000313" key="2">
    <source>
        <dbReference type="Proteomes" id="UP000182888"/>
    </source>
</evidence>
<dbReference type="InterPro" id="IPR008767">
    <property type="entry name" value="Phage_SPP1_head-tail_adaptor"/>
</dbReference>
<evidence type="ECO:0000313" key="1">
    <source>
        <dbReference type="EMBL" id="CDX49222.1"/>
    </source>
</evidence>
<reference evidence="2" key="1">
    <citation type="submission" date="2014-08" db="EMBL/GenBank/DDBJ databases">
        <authorList>
            <person name="Edwards T."/>
        </authorList>
    </citation>
    <scope>NUCLEOTIDE SEQUENCE [LARGE SCALE GENOMIC DNA]</scope>
</reference>
<proteinExistence type="predicted"/>
<name>A0A0K2VNH4_MESPL</name>
<dbReference type="Gene3D" id="2.40.10.270">
    <property type="entry name" value="Bacteriophage SPP1 head-tail adaptor protein"/>
    <property type="match status" value="1"/>
</dbReference>
<dbReference type="NCBIfam" id="TIGR01563">
    <property type="entry name" value="gp16_SPP1"/>
    <property type="match status" value="1"/>
</dbReference>
<dbReference type="AlphaFoldDB" id="A0A0K2VNH4"/>
<accession>A0A0K2VNH4</accession>
<dbReference type="Pfam" id="PF05521">
    <property type="entry name" value="Phage_HCP"/>
    <property type="match status" value="1"/>
</dbReference>
<gene>
    <name evidence="1" type="ORF">MPL1032_10262</name>
</gene>
<protein>
    <submittedName>
        <fullName evidence="1">Putative Phage head-tail adaptor</fullName>
    </submittedName>
</protein>
<sequence length="114" mass="12537">MRKPTAGELFYSVAFDRKGTASDGGGGTTTAFTEQFACRAAYLHLRGGESVQAARLEGQHPQVIRVRSSSLTRGVTTDWRIRDKRTGDVFNIRDITPGLDRQFIDFLCQKGVAA</sequence>
<dbReference type="Proteomes" id="UP000182888">
    <property type="component" value="Unassembled WGS sequence"/>
</dbReference>
<dbReference type="EMBL" id="CCND01000001">
    <property type="protein sequence ID" value="CDX49222.1"/>
    <property type="molecule type" value="Genomic_DNA"/>
</dbReference>
<dbReference type="InterPro" id="IPR038666">
    <property type="entry name" value="SSP1_head-tail_sf"/>
</dbReference>
<organism evidence="1 2">
    <name type="scientific">Mesorhizobium plurifarium</name>
    <dbReference type="NCBI Taxonomy" id="69974"/>
    <lineage>
        <taxon>Bacteria</taxon>
        <taxon>Pseudomonadati</taxon>
        <taxon>Pseudomonadota</taxon>
        <taxon>Alphaproteobacteria</taxon>
        <taxon>Hyphomicrobiales</taxon>
        <taxon>Phyllobacteriaceae</taxon>
        <taxon>Mesorhizobium</taxon>
    </lineage>
</organism>